<dbReference type="EMBL" id="LR797157">
    <property type="protein sequence ID" value="CAB4190805.1"/>
    <property type="molecule type" value="Genomic_DNA"/>
</dbReference>
<evidence type="ECO:0000313" key="4">
    <source>
        <dbReference type="EMBL" id="CAB4190805.1"/>
    </source>
</evidence>
<dbReference type="EMBL" id="LR798378">
    <property type="protein sequence ID" value="CAB5227634.1"/>
    <property type="molecule type" value="Genomic_DNA"/>
</dbReference>
<dbReference type="EMBL" id="LR797021">
    <property type="protein sequence ID" value="CAB4182215.1"/>
    <property type="molecule type" value="Genomic_DNA"/>
</dbReference>
<proteinExistence type="predicted"/>
<dbReference type="EMBL" id="LR796945">
    <property type="protein sequence ID" value="CAB4177033.1"/>
    <property type="molecule type" value="Genomic_DNA"/>
</dbReference>
<dbReference type="EMBL" id="LR797369">
    <property type="protein sequence ID" value="CAB4211154.1"/>
    <property type="molecule type" value="Genomic_DNA"/>
</dbReference>
<evidence type="ECO:0000313" key="2">
    <source>
        <dbReference type="EMBL" id="CAB4177033.1"/>
    </source>
</evidence>
<reference evidence="1" key="1">
    <citation type="submission" date="2020-05" db="EMBL/GenBank/DDBJ databases">
        <authorList>
            <person name="Chiriac C."/>
            <person name="Salcher M."/>
            <person name="Ghai R."/>
            <person name="Kavagutti S V."/>
        </authorList>
    </citation>
    <scope>NUCLEOTIDE SEQUENCE</scope>
</reference>
<evidence type="ECO:0000313" key="3">
    <source>
        <dbReference type="EMBL" id="CAB4182215.1"/>
    </source>
</evidence>
<sequence>MQGELTAYFDRIVADYKAFWPTWETDNNKKEMVEEFIASLRFETGSKYIKVVKRDSVHSFIVRNDTGKFKAGDILKAASWKTPATNFVRGNLFEKTFDRVRWTGVI</sequence>
<dbReference type="EMBL" id="LR796860">
    <property type="protein sequence ID" value="CAB4171108.1"/>
    <property type="molecule type" value="Genomic_DNA"/>
</dbReference>
<evidence type="ECO:0000313" key="5">
    <source>
        <dbReference type="EMBL" id="CAB4211154.1"/>
    </source>
</evidence>
<protein>
    <submittedName>
        <fullName evidence="1">Uncharacterized protein</fullName>
    </submittedName>
</protein>
<dbReference type="EMBL" id="LR797518">
    <property type="protein sequence ID" value="CAB4222355.1"/>
    <property type="molecule type" value="Genomic_DNA"/>
</dbReference>
<evidence type="ECO:0000313" key="6">
    <source>
        <dbReference type="EMBL" id="CAB4222355.1"/>
    </source>
</evidence>
<dbReference type="InterPro" id="IPR056134">
    <property type="entry name" value="DUF7717"/>
</dbReference>
<organism evidence="1">
    <name type="scientific">uncultured Caudovirales phage</name>
    <dbReference type="NCBI Taxonomy" id="2100421"/>
    <lineage>
        <taxon>Viruses</taxon>
        <taxon>Duplodnaviria</taxon>
        <taxon>Heunggongvirae</taxon>
        <taxon>Uroviricota</taxon>
        <taxon>Caudoviricetes</taxon>
        <taxon>Peduoviridae</taxon>
        <taxon>Maltschvirus</taxon>
        <taxon>Maltschvirus maltsch</taxon>
    </lineage>
</organism>
<name>A0A6J5PQ02_9CAUD</name>
<evidence type="ECO:0000313" key="7">
    <source>
        <dbReference type="EMBL" id="CAB5227634.1"/>
    </source>
</evidence>
<gene>
    <name evidence="3" type="ORF">UFOVP1065_176</name>
    <name evidence="4" type="ORF">UFOVP1198_145</name>
    <name evidence="5" type="ORF">UFOVP1418_137</name>
    <name evidence="7" type="ORF">UFOVP1524_13</name>
    <name evidence="6" type="ORF">UFOVP1651_13</name>
    <name evidence="1" type="ORF">UFOVP908_224</name>
    <name evidence="2" type="ORF">UFOVP990_145</name>
</gene>
<evidence type="ECO:0000313" key="1">
    <source>
        <dbReference type="EMBL" id="CAB4171108.1"/>
    </source>
</evidence>
<accession>A0A6J5PQ02</accession>
<dbReference type="Pfam" id="PF24835">
    <property type="entry name" value="DUF7717"/>
    <property type="match status" value="1"/>
</dbReference>